<dbReference type="SUPFAM" id="SSF53098">
    <property type="entry name" value="Ribonuclease H-like"/>
    <property type="match status" value="1"/>
</dbReference>
<dbReference type="InterPro" id="IPR038720">
    <property type="entry name" value="YprB_RNase_H-like_dom"/>
</dbReference>
<proteinExistence type="predicted"/>
<reference evidence="2" key="1">
    <citation type="journal article" date="2014" name="Front. Microbiol.">
        <title>High frequency of phylogenetically diverse reductive dehalogenase-homologous genes in deep subseafloor sedimentary metagenomes.</title>
        <authorList>
            <person name="Kawai M."/>
            <person name="Futagami T."/>
            <person name="Toyoda A."/>
            <person name="Takaki Y."/>
            <person name="Nishi S."/>
            <person name="Hori S."/>
            <person name="Arai W."/>
            <person name="Tsubouchi T."/>
            <person name="Morono Y."/>
            <person name="Uchiyama I."/>
            <person name="Ito T."/>
            <person name="Fujiyama A."/>
            <person name="Inagaki F."/>
            <person name="Takami H."/>
        </authorList>
    </citation>
    <scope>NUCLEOTIDE SEQUENCE</scope>
    <source>
        <strain evidence="2">Expedition CK06-06</strain>
    </source>
</reference>
<protein>
    <recommendedName>
        <fullName evidence="1">YprB ribonuclease H-like domain-containing protein</fullName>
    </recommendedName>
</protein>
<dbReference type="Pfam" id="PF13482">
    <property type="entry name" value="RNase_H_2"/>
    <property type="match status" value="1"/>
</dbReference>
<gene>
    <name evidence="2" type="ORF">S06H3_17616</name>
</gene>
<dbReference type="InterPro" id="IPR012337">
    <property type="entry name" value="RNaseH-like_sf"/>
</dbReference>
<feature type="non-terminal residue" evidence="2">
    <location>
        <position position="41"/>
    </location>
</feature>
<evidence type="ECO:0000259" key="1">
    <source>
        <dbReference type="Pfam" id="PF13482"/>
    </source>
</evidence>
<evidence type="ECO:0000313" key="2">
    <source>
        <dbReference type="EMBL" id="GAI08689.1"/>
    </source>
</evidence>
<accession>X1MQM9</accession>
<organism evidence="2">
    <name type="scientific">marine sediment metagenome</name>
    <dbReference type="NCBI Taxonomy" id="412755"/>
    <lineage>
        <taxon>unclassified sequences</taxon>
        <taxon>metagenomes</taxon>
        <taxon>ecological metagenomes</taxon>
    </lineage>
</organism>
<feature type="domain" description="YprB ribonuclease H-like" evidence="1">
    <location>
        <begin position="7"/>
        <end position="37"/>
    </location>
</feature>
<dbReference type="EMBL" id="BARV01008824">
    <property type="protein sequence ID" value="GAI08689.1"/>
    <property type="molecule type" value="Genomic_DNA"/>
</dbReference>
<dbReference type="AlphaFoldDB" id="X1MQM9"/>
<sequence>MEQQIDAYLDIETTGLSRFCDYITVVGIYSCNGNDDKLIQL</sequence>
<comment type="caution">
    <text evidence="2">The sequence shown here is derived from an EMBL/GenBank/DDBJ whole genome shotgun (WGS) entry which is preliminary data.</text>
</comment>
<name>X1MQM9_9ZZZZ</name>